<keyword evidence="3" id="KW-1185">Reference proteome</keyword>
<name>A0A4Z2EME4_9TELE</name>
<gene>
    <name evidence="2" type="ORF">EYF80_060227</name>
</gene>
<dbReference type="AlphaFoldDB" id="A0A4Z2EME4"/>
<dbReference type="Proteomes" id="UP000314294">
    <property type="component" value="Unassembled WGS sequence"/>
</dbReference>
<organism evidence="2 3">
    <name type="scientific">Liparis tanakae</name>
    <name type="common">Tanaka's snailfish</name>
    <dbReference type="NCBI Taxonomy" id="230148"/>
    <lineage>
        <taxon>Eukaryota</taxon>
        <taxon>Metazoa</taxon>
        <taxon>Chordata</taxon>
        <taxon>Craniata</taxon>
        <taxon>Vertebrata</taxon>
        <taxon>Euteleostomi</taxon>
        <taxon>Actinopterygii</taxon>
        <taxon>Neopterygii</taxon>
        <taxon>Teleostei</taxon>
        <taxon>Neoteleostei</taxon>
        <taxon>Acanthomorphata</taxon>
        <taxon>Eupercaria</taxon>
        <taxon>Perciformes</taxon>
        <taxon>Cottioidei</taxon>
        <taxon>Cottales</taxon>
        <taxon>Liparidae</taxon>
        <taxon>Liparis</taxon>
    </lineage>
</organism>
<evidence type="ECO:0000313" key="2">
    <source>
        <dbReference type="EMBL" id="TNN29624.1"/>
    </source>
</evidence>
<proteinExistence type="predicted"/>
<dbReference type="EMBL" id="SRLO01005425">
    <property type="protein sequence ID" value="TNN29624.1"/>
    <property type="molecule type" value="Genomic_DNA"/>
</dbReference>
<evidence type="ECO:0000313" key="3">
    <source>
        <dbReference type="Proteomes" id="UP000314294"/>
    </source>
</evidence>
<reference evidence="2 3" key="1">
    <citation type="submission" date="2019-03" db="EMBL/GenBank/DDBJ databases">
        <title>First draft genome of Liparis tanakae, snailfish: a comprehensive survey of snailfish specific genes.</title>
        <authorList>
            <person name="Kim W."/>
            <person name="Song I."/>
            <person name="Jeong J.-H."/>
            <person name="Kim D."/>
            <person name="Kim S."/>
            <person name="Ryu S."/>
            <person name="Song J.Y."/>
            <person name="Lee S.K."/>
        </authorList>
    </citation>
    <scope>NUCLEOTIDE SEQUENCE [LARGE SCALE GENOMIC DNA]</scope>
    <source>
        <tissue evidence="2">Muscle</tissue>
    </source>
</reference>
<evidence type="ECO:0000256" key="1">
    <source>
        <dbReference type="SAM" id="MobiDB-lite"/>
    </source>
</evidence>
<protein>
    <submittedName>
        <fullName evidence="2">Uncharacterized protein</fullName>
    </submittedName>
</protein>
<feature type="compositionally biased region" description="Polar residues" evidence="1">
    <location>
        <begin position="47"/>
        <end position="57"/>
    </location>
</feature>
<comment type="caution">
    <text evidence="2">The sequence shown here is derived from an EMBL/GenBank/DDBJ whole genome shotgun (WGS) entry which is preliminary data.</text>
</comment>
<feature type="region of interest" description="Disordered" evidence="1">
    <location>
        <begin position="1"/>
        <end position="59"/>
    </location>
</feature>
<feature type="compositionally biased region" description="Basic and acidic residues" evidence="1">
    <location>
        <begin position="1"/>
        <end position="13"/>
    </location>
</feature>
<accession>A0A4Z2EME4</accession>
<sequence length="107" mass="12139">MHDPEDANIDRAAHGQHAPPAPRRSDYKVRSVLKPYTGSRQTRSRNRYQSAGSSNGEDYNLGVSVATVNTLNNVFGRPRFICRLECVYKLCCSRRRRGCSLRHAFGR</sequence>